<dbReference type="SMART" id="SM00978">
    <property type="entry name" value="Tim44"/>
    <property type="match status" value="1"/>
</dbReference>
<keyword evidence="4" id="KW-0809">Transit peptide</keyword>
<keyword evidence="7" id="KW-0175">Coiled coil</keyword>
<comment type="subcellular location">
    <subcellularLocation>
        <location evidence="1">Mitochondrion inner membrane</location>
    </subcellularLocation>
</comment>
<dbReference type="InterPro" id="IPR032710">
    <property type="entry name" value="NTF2-like_dom_sf"/>
</dbReference>
<evidence type="ECO:0000259" key="8">
    <source>
        <dbReference type="SMART" id="SM00978"/>
    </source>
</evidence>
<reference evidence="9" key="1">
    <citation type="submission" date="2020-05" db="EMBL/GenBank/DDBJ databases">
        <title>Phylogenomic resolution of chytrid fungi.</title>
        <authorList>
            <person name="Stajich J.E."/>
            <person name="Amses K."/>
            <person name="Simmons R."/>
            <person name="Seto K."/>
            <person name="Myers J."/>
            <person name="Bonds A."/>
            <person name="Quandt C.A."/>
            <person name="Barry K."/>
            <person name="Liu P."/>
            <person name="Grigoriev I."/>
            <person name="Longcore J.E."/>
            <person name="James T.Y."/>
        </authorList>
    </citation>
    <scope>NUCLEOTIDE SEQUENCE</scope>
    <source>
        <strain evidence="9">JEL0476</strain>
    </source>
</reference>
<evidence type="ECO:0000256" key="2">
    <source>
        <dbReference type="ARBA" id="ARBA00009597"/>
    </source>
</evidence>
<dbReference type="SUPFAM" id="SSF54427">
    <property type="entry name" value="NTF2-like"/>
    <property type="match status" value="1"/>
</dbReference>
<evidence type="ECO:0000313" key="10">
    <source>
        <dbReference type="Proteomes" id="UP001211065"/>
    </source>
</evidence>
<feature type="domain" description="Tim44-like" evidence="8">
    <location>
        <begin position="270"/>
        <end position="410"/>
    </location>
</feature>
<evidence type="ECO:0000256" key="1">
    <source>
        <dbReference type="ARBA" id="ARBA00004273"/>
    </source>
</evidence>
<dbReference type="InterPro" id="IPR039544">
    <property type="entry name" value="Tim44-like"/>
</dbReference>
<feature type="coiled-coil region" evidence="7">
    <location>
        <begin position="48"/>
        <end position="78"/>
    </location>
</feature>
<sequence length="426" mass="48723">MSNFLFSGFSITTKHSRPINKLITSNSSLNLGINLTQTRNLNLFAEFAKSVKRQYEENKQLKENIKQLSDESNRIQQSEAMIRAKKAMEKTSKGTSKVVDGIKFGASKVGEAYESTMETEAAKKTIEITKKVGEKVSEGVHYVADPILETEAAKKVSSGLKSVKEEVIDTQTTHRYIEYAPKEERKKKLQDRLTSTDPLKRIVQANPEAGQNIVIHKETKMNQRWADFKENNILFQNLLKVQKTVEESENPILERFRDWFSGMGEESEEAQVVKAFRMCDPSFSLDSFLRDATQFYIPDIMEAYLKGDEPVLKMWCSEQLYAQLMAGITSQKTQGLISDSKLLDIRKVELLQTKILENDIPILLLEFNTQEILLFKNLKGEIVLGNEDNIEHARYRMVFTKDQIIDATAEINPETFGWRVLESVKI</sequence>
<evidence type="ECO:0000256" key="5">
    <source>
        <dbReference type="ARBA" id="ARBA00023128"/>
    </source>
</evidence>
<name>A0AAD5XXF4_9FUNG</name>
<accession>A0AAD5XXF4</accession>
<dbReference type="Gene3D" id="3.10.450.240">
    <property type="match status" value="1"/>
</dbReference>
<comment type="caution">
    <text evidence="9">The sequence shown here is derived from an EMBL/GenBank/DDBJ whole genome shotgun (WGS) entry which is preliminary data.</text>
</comment>
<dbReference type="PANTHER" id="PTHR10721">
    <property type="entry name" value="MITOCHONDRIAL IMPORT INNER MEMBRANE TRANSLOCASE SUBUNIT TIM44"/>
    <property type="match status" value="1"/>
</dbReference>
<keyword evidence="3" id="KW-0999">Mitochondrion inner membrane</keyword>
<comment type="similarity">
    <text evidence="2">Belongs to the Tim44 family.</text>
</comment>
<dbReference type="GO" id="GO:0005743">
    <property type="term" value="C:mitochondrial inner membrane"/>
    <property type="evidence" value="ECO:0007669"/>
    <property type="project" value="UniProtKB-SubCell"/>
</dbReference>
<protein>
    <submittedName>
        <fullName evidence="9">Protein translocase subunit</fullName>
    </submittedName>
</protein>
<feature type="non-terminal residue" evidence="9">
    <location>
        <position position="426"/>
    </location>
</feature>
<proteinExistence type="inferred from homology"/>
<evidence type="ECO:0000256" key="7">
    <source>
        <dbReference type="SAM" id="Coils"/>
    </source>
</evidence>
<evidence type="ECO:0000313" key="9">
    <source>
        <dbReference type="EMBL" id="KAJ3206102.1"/>
    </source>
</evidence>
<dbReference type="GO" id="GO:0051087">
    <property type="term" value="F:protein-folding chaperone binding"/>
    <property type="evidence" value="ECO:0007669"/>
    <property type="project" value="TreeGrafter"/>
</dbReference>
<dbReference type="PANTHER" id="PTHR10721:SF1">
    <property type="entry name" value="MITOCHONDRIAL IMPORT INNER MEMBRANE TRANSLOCASE SUBUNIT TIM44"/>
    <property type="match status" value="1"/>
</dbReference>
<evidence type="ECO:0000256" key="6">
    <source>
        <dbReference type="ARBA" id="ARBA00023136"/>
    </source>
</evidence>
<dbReference type="EMBL" id="JADGJW010001152">
    <property type="protein sequence ID" value="KAJ3206102.1"/>
    <property type="molecule type" value="Genomic_DNA"/>
</dbReference>
<evidence type="ECO:0000256" key="3">
    <source>
        <dbReference type="ARBA" id="ARBA00022792"/>
    </source>
</evidence>
<evidence type="ECO:0000256" key="4">
    <source>
        <dbReference type="ARBA" id="ARBA00022946"/>
    </source>
</evidence>
<keyword evidence="5" id="KW-0496">Mitochondrion</keyword>
<dbReference type="AlphaFoldDB" id="A0AAD5XXF4"/>
<dbReference type="GO" id="GO:0030150">
    <property type="term" value="P:protein import into mitochondrial matrix"/>
    <property type="evidence" value="ECO:0007669"/>
    <property type="project" value="TreeGrafter"/>
</dbReference>
<dbReference type="InterPro" id="IPR007379">
    <property type="entry name" value="Tim44-like_dom"/>
</dbReference>
<keyword evidence="10" id="KW-1185">Reference proteome</keyword>
<dbReference type="Proteomes" id="UP001211065">
    <property type="component" value="Unassembled WGS sequence"/>
</dbReference>
<gene>
    <name evidence="9" type="primary">TIM44</name>
    <name evidence="9" type="ORF">HK099_000626</name>
</gene>
<organism evidence="9 10">
    <name type="scientific">Clydaea vesicula</name>
    <dbReference type="NCBI Taxonomy" id="447962"/>
    <lineage>
        <taxon>Eukaryota</taxon>
        <taxon>Fungi</taxon>
        <taxon>Fungi incertae sedis</taxon>
        <taxon>Chytridiomycota</taxon>
        <taxon>Chytridiomycota incertae sedis</taxon>
        <taxon>Chytridiomycetes</taxon>
        <taxon>Lobulomycetales</taxon>
        <taxon>Lobulomycetaceae</taxon>
        <taxon>Clydaea</taxon>
    </lineage>
</organism>
<dbReference type="Pfam" id="PF04280">
    <property type="entry name" value="Tim44"/>
    <property type="match status" value="1"/>
</dbReference>
<keyword evidence="6" id="KW-0472">Membrane</keyword>